<dbReference type="Proteomes" id="UP000694427">
    <property type="component" value="Unplaced"/>
</dbReference>
<evidence type="ECO:0000313" key="3">
    <source>
        <dbReference type="Ensembl" id="ENSCCRP00010083787.1"/>
    </source>
</evidence>
<dbReference type="PANTHER" id="PTHR45024:SF2">
    <property type="entry name" value="SCP2 DOMAIN-CONTAINING PROTEIN"/>
    <property type="match status" value="1"/>
</dbReference>
<reference evidence="3" key="2">
    <citation type="submission" date="2025-09" db="UniProtKB">
        <authorList>
            <consortium name="Ensembl"/>
        </authorList>
    </citation>
    <scope>IDENTIFICATION</scope>
</reference>
<evidence type="ECO:0000256" key="1">
    <source>
        <dbReference type="ARBA" id="ARBA00006484"/>
    </source>
</evidence>
<dbReference type="PANTHER" id="PTHR45024">
    <property type="entry name" value="DEHYDROGENASES, SHORT CHAIN"/>
    <property type="match status" value="1"/>
</dbReference>
<sequence length="164" mass="17658">MSAPVTGARGGLGRGDALAFGQRGVALIGSLIQFNDLGGDIKGGGRSSAAADKVMEEIRAKGGSRGQLRSSSDVWYTCDSRVFMMIRALVSSPHRFMKLLSSRLRPVLSLRSAEFVAPLVLWLCHEAYLENGGLCEVCREHKAHGFRCMNVSCTLNALSLDKSI</sequence>
<dbReference type="Gene3D" id="3.40.50.720">
    <property type="entry name" value="NAD(P)-binding Rossmann-like Domain"/>
    <property type="match status" value="1"/>
</dbReference>
<dbReference type="InterPro" id="IPR051687">
    <property type="entry name" value="Peroxisomal_Beta-Oxidation"/>
</dbReference>
<dbReference type="GO" id="GO:0016491">
    <property type="term" value="F:oxidoreductase activity"/>
    <property type="evidence" value="ECO:0007669"/>
    <property type="project" value="UniProtKB-KW"/>
</dbReference>
<evidence type="ECO:0000256" key="2">
    <source>
        <dbReference type="ARBA" id="ARBA00023002"/>
    </source>
</evidence>
<accession>A0A8C1MXJ8</accession>
<organism evidence="3 4">
    <name type="scientific">Cyprinus carpio</name>
    <name type="common">Common carp</name>
    <dbReference type="NCBI Taxonomy" id="7962"/>
    <lineage>
        <taxon>Eukaryota</taxon>
        <taxon>Metazoa</taxon>
        <taxon>Chordata</taxon>
        <taxon>Craniata</taxon>
        <taxon>Vertebrata</taxon>
        <taxon>Euteleostomi</taxon>
        <taxon>Actinopterygii</taxon>
        <taxon>Neopterygii</taxon>
        <taxon>Teleostei</taxon>
        <taxon>Ostariophysi</taxon>
        <taxon>Cypriniformes</taxon>
        <taxon>Cyprinidae</taxon>
        <taxon>Cyprininae</taxon>
        <taxon>Cyprinus</taxon>
    </lineage>
</organism>
<evidence type="ECO:0000313" key="4">
    <source>
        <dbReference type="Proteomes" id="UP000694427"/>
    </source>
</evidence>
<name>A0A8C1MXJ8_CYPCA</name>
<comment type="similarity">
    <text evidence="1">Belongs to the short-chain dehydrogenases/reductases (SDR) family.</text>
</comment>
<keyword evidence="4" id="KW-1185">Reference proteome</keyword>
<proteinExistence type="inferred from homology"/>
<keyword evidence="2" id="KW-0560">Oxidoreductase</keyword>
<dbReference type="AlphaFoldDB" id="A0A8C1MXJ8"/>
<dbReference type="Ensembl" id="ENSCCRT00010092936.1">
    <property type="protein sequence ID" value="ENSCCRP00010083787.1"/>
    <property type="gene ID" value="ENSCCRG00010036603.1"/>
</dbReference>
<protein>
    <submittedName>
        <fullName evidence="3">Uncharacterized protein</fullName>
    </submittedName>
</protein>
<reference evidence="3" key="1">
    <citation type="submission" date="2025-08" db="UniProtKB">
        <authorList>
            <consortium name="Ensembl"/>
        </authorList>
    </citation>
    <scope>IDENTIFICATION</scope>
</reference>